<gene>
    <name evidence="2" type="ORF">Poly41_13030</name>
</gene>
<evidence type="ECO:0000313" key="2">
    <source>
        <dbReference type="EMBL" id="TWU40470.1"/>
    </source>
</evidence>
<evidence type="ECO:0008006" key="4">
    <source>
        <dbReference type="Google" id="ProtNLM"/>
    </source>
</evidence>
<dbReference type="AlphaFoldDB" id="A0A5C6DUV0"/>
<evidence type="ECO:0000313" key="3">
    <source>
        <dbReference type="Proteomes" id="UP000319143"/>
    </source>
</evidence>
<sequence>MDTLDSRIHHWRASDRRLTLLCSVVIAVVLLFTYLPLFFAQYGFGDDFVLFTSRGNLERAFLADGRTVFALAQYLVHRNIQSIAQLGGIRLLTGIGVAIVAVCFYRLLRPLRFGHLERTAIAIALGTLPCMQTYVAQAMTWLSPYAALCSIAAATLTRDAFRGSATTRWPNRMRLLAAAALMLLCSATYQPMLAWYWSVVFLLLLDRRFTVSAMYRRRMTKVILLGCGYFLLCYLAFKLAFLVIDVPIKARSELTRAPLYKLYWFLRIQLPQAMNFWRLMEVPNRITSLAIAGLAILVVLGGYVLACRRLCERPGFIQRMAAKTIVVWTALLLCVFLWTHLHWLVIEGVPQSYRIIAPLGGTSLLLLVWSIRQWTLLIPCRERRITLCRGIFVSLAMLGAFSASLYNHKYWIGPHENAYRFLLHTVRTEVTPATQQIHIIRQGQHDGLVPHSYIECFGRPAFERSWAIADLVKSALSDSGIPHSVDRITSSAGDEPIPQQSNVLVIDTRQIVTYRM</sequence>
<dbReference type="Proteomes" id="UP000319143">
    <property type="component" value="Unassembled WGS sequence"/>
</dbReference>
<keyword evidence="1" id="KW-1133">Transmembrane helix</keyword>
<dbReference type="OrthoDB" id="239435at2"/>
<organism evidence="2 3">
    <name type="scientific">Novipirellula artificiosorum</name>
    <dbReference type="NCBI Taxonomy" id="2528016"/>
    <lineage>
        <taxon>Bacteria</taxon>
        <taxon>Pseudomonadati</taxon>
        <taxon>Planctomycetota</taxon>
        <taxon>Planctomycetia</taxon>
        <taxon>Pirellulales</taxon>
        <taxon>Pirellulaceae</taxon>
        <taxon>Novipirellula</taxon>
    </lineage>
</organism>
<feature type="transmembrane region" description="Helical" evidence="1">
    <location>
        <begin position="120"/>
        <end position="136"/>
    </location>
</feature>
<comment type="caution">
    <text evidence="2">The sequence shown here is derived from an EMBL/GenBank/DDBJ whole genome shotgun (WGS) entry which is preliminary data.</text>
</comment>
<feature type="transmembrane region" description="Helical" evidence="1">
    <location>
        <begin position="355"/>
        <end position="375"/>
    </location>
</feature>
<keyword evidence="3" id="KW-1185">Reference proteome</keyword>
<feature type="transmembrane region" description="Helical" evidence="1">
    <location>
        <begin position="325"/>
        <end position="343"/>
    </location>
</feature>
<proteinExistence type="predicted"/>
<keyword evidence="1" id="KW-0812">Transmembrane</keyword>
<dbReference type="EMBL" id="SJPV01000002">
    <property type="protein sequence ID" value="TWU40470.1"/>
    <property type="molecule type" value="Genomic_DNA"/>
</dbReference>
<accession>A0A5C6DUV0</accession>
<feature type="transmembrane region" description="Helical" evidence="1">
    <location>
        <begin position="222"/>
        <end position="244"/>
    </location>
</feature>
<feature type="transmembrane region" description="Helical" evidence="1">
    <location>
        <begin position="20"/>
        <end position="44"/>
    </location>
</feature>
<feature type="transmembrane region" description="Helical" evidence="1">
    <location>
        <begin position="88"/>
        <end position="108"/>
    </location>
</feature>
<name>A0A5C6DUV0_9BACT</name>
<feature type="transmembrane region" description="Helical" evidence="1">
    <location>
        <begin position="286"/>
        <end position="305"/>
    </location>
</feature>
<protein>
    <recommendedName>
        <fullName evidence="4">Glycosyltransferase RgtA/B/C/D-like domain-containing protein</fullName>
    </recommendedName>
</protein>
<dbReference type="RefSeq" id="WP_146525082.1">
    <property type="nucleotide sequence ID" value="NZ_SJPV01000002.1"/>
</dbReference>
<feature type="transmembrane region" description="Helical" evidence="1">
    <location>
        <begin position="387"/>
        <end position="406"/>
    </location>
</feature>
<evidence type="ECO:0000256" key="1">
    <source>
        <dbReference type="SAM" id="Phobius"/>
    </source>
</evidence>
<reference evidence="2 3" key="1">
    <citation type="submission" date="2019-02" db="EMBL/GenBank/DDBJ databases">
        <title>Deep-cultivation of Planctomycetes and their phenomic and genomic characterization uncovers novel biology.</title>
        <authorList>
            <person name="Wiegand S."/>
            <person name="Jogler M."/>
            <person name="Boedeker C."/>
            <person name="Pinto D."/>
            <person name="Vollmers J."/>
            <person name="Rivas-Marin E."/>
            <person name="Kohn T."/>
            <person name="Peeters S.H."/>
            <person name="Heuer A."/>
            <person name="Rast P."/>
            <person name="Oberbeckmann S."/>
            <person name="Bunk B."/>
            <person name="Jeske O."/>
            <person name="Meyerdierks A."/>
            <person name="Storesund J.E."/>
            <person name="Kallscheuer N."/>
            <person name="Luecker S."/>
            <person name="Lage O.M."/>
            <person name="Pohl T."/>
            <person name="Merkel B.J."/>
            <person name="Hornburger P."/>
            <person name="Mueller R.-W."/>
            <person name="Bruemmer F."/>
            <person name="Labrenz M."/>
            <person name="Spormann A.M."/>
            <person name="Op Den Camp H."/>
            <person name="Overmann J."/>
            <person name="Amann R."/>
            <person name="Jetten M.S.M."/>
            <person name="Mascher T."/>
            <person name="Medema M.H."/>
            <person name="Devos D.P."/>
            <person name="Kaster A.-K."/>
            <person name="Ovreas L."/>
            <person name="Rohde M."/>
            <person name="Galperin M.Y."/>
            <person name="Jogler C."/>
        </authorList>
    </citation>
    <scope>NUCLEOTIDE SEQUENCE [LARGE SCALE GENOMIC DNA]</scope>
    <source>
        <strain evidence="2 3">Poly41</strain>
    </source>
</reference>
<keyword evidence="1" id="KW-0472">Membrane</keyword>